<protein>
    <submittedName>
        <fullName evidence="2">Uncharacterized protein</fullName>
    </submittedName>
</protein>
<dbReference type="RefSeq" id="WP_184677063.1">
    <property type="nucleotide sequence ID" value="NZ_JACHGY010000001.1"/>
</dbReference>
<feature type="transmembrane region" description="Helical" evidence="1">
    <location>
        <begin position="49"/>
        <end position="67"/>
    </location>
</feature>
<dbReference type="EMBL" id="JACHGY010000001">
    <property type="protein sequence ID" value="MBB6429487.1"/>
    <property type="molecule type" value="Genomic_DNA"/>
</dbReference>
<dbReference type="Proteomes" id="UP000541810">
    <property type="component" value="Unassembled WGS sequence"/>
</dbReference>
<evidence type="ECO:0000313" key="3">
    <source>
        <dbReference type="Proteomes" id="UP000541810"/>
    </source>
</evidence>
<feature type="transmembrane region" description="Helical" evidence="1">
    <location>
        <begin position="7"/>
        <end position="29"/>
    </location>
</feature>
<dbReference type="AlphaFoldDB" id="A0A7X0H5L1"/>
<gene>
    <name evidence="2" type="ORF">HNQ40_001293</name>
</gene>
<keyword evidence="1" id="KW-0472">Membrane</keyword>
<name>A0A7X0H5L1_9BACT</name>
<sequence>MDRVLPSLVAAPGGFVCVLYAITFVSGSLPFFTDRDMTKLRVYLDNNQLTSYIVIGAVAALAVYFLVNRLMKDPYAGPSKAYYYNLATQEIVVKSSKFVPPIDLGNGEQGVLAHMYGCGSCPEAVSELKVGYLEKRSDAAKKLLEKYPKRGSVPSEEVGPLMRPDYQLIATTEQAVAGDWLPYGNSNGLSMSIVGLCENGEPKVICVP</sequence>
<evidence type="ECO:0000313" key="2">
    <source>
        <dbReference type="EMBL" id="MBB6429487.1"/>
    </source>
</evidence>
<accession>A0A7X0H5L1</accession>
<keyword evidence="1" id="KW-1133">Transmembrane helix</keyword>
<keyword evidence="1" id="KW-0812">Transmembrane</keyword>
<evidence type="ECO:0000256" key="1">
    <source>
        <dbReference type="SAM" id="Phobius"/>
    </source>
</evidence>
<comment type="caution">
    <text evidence="2">The sequence shown here is derived from an EMBL/GenBank/DDBJ whole genome shotgun (WGS) entry which is preliminary data.</text>
</comment>
<keyword evidence="3" id="KW-1185">Reference proteome</keyword>
<proteinExistence type="predicted"/>
<organism evidence="2 3">
    <name type="scientific">Algisphaera agarilytica</name>
    <dbReference type="NCBI Taxonomy" id="1385975"/>
    <lineage>
        <taxon>Bacteria</taxon>
        <taxon>Pseudomonadati</taxon>
        <taxon>Planctomycetota</taxon>
        <taxon>Phycisphaerae</taxon>
        <taxon>Phycisphaerales</taxon>
        <taxon>Phycisphaeraceae</taxon>
        <taxon>Algisphaera</taxon>
    </lineage>
</organism>
<reference evidence="2 3" key="1">
    <citation type="submission" date="2020-08" db="EMBL/GenBank/DDBJ databases">
        <title>Genomic Encyclopedia of Type Strains, Phase IV (KMG-IV): sequencing the most valuable type-strain genomes for metagenomic binning, comparative biology and taxonomic classification.</title>
        <authorList>
            <person name="Goeker M."/>
        </authorList>
    </citation>
    <scope>NUCLEOTIDE SEQUENCE [LARGE SCALE GENOMIC DNA]</scope>
    <source>
        <strain evidence="2 3">DSM 103725</strain>
    </source>
</reference>